<dbReference type="EMBL" id="FOSV01000001">
    <property type="protein sequence ID" value="SFK33031.1"/>
    <property type="molecule type" value="Genomic_DNA"/>
</dbReference>
<reference evidence="2" key="1">
    <citation type="submission" date="2016-10" db="EMBL/GenBank/DDBJ databases">
        <authorList>
            <person name="Varghese N."/>
            <person name="Submissions S."/>
        </authorList>
    </citation>
    <scope>NUCLEOTIDE SEQUENCE [LARGE SCALE GENOMIC DNA]</scope>
    <source>
        <strain evidence="2">CGMCC 1.6474</strain>
    </source>
</reference>
<proteinExistence type="predicted"/>
<evidence type="ECO:0000313" key="1">
    <source>
        <dbReference type="EMBL" id="SFK33031.1"/>
    </source>
</evidence>
<sequence>MAVSAPGTATRPIHPWPVLGARSEGAWHPSMARVAAPADTVFCEDVDAYAGTALREATAAGFTPREVAVLLAGRPVTALVPPHPDEPLAAYADRATSELFIRYIAAGPDVAAGWT</sequence>
<dbReference type="RefSeq" id="WP_131803718.1">
    <property type="nucleotide sequence ID" value="NZ_FOSV01000001.1"/>
</dbReference>
<dbReference type="AlphaFoldDB" id="A0A1I3YP28"/>
<protein>
    <submittedName>
        <fullName evidence="1">Uncharacterized protein</fullName>
    </submittedName>
</protein>
<name>A0A1I3YP28_9HYPH</name>
<gene>
    <name evidence="1" type="ORF">SAMN04488125_101280</name>
</gene>
<organism evidence="1 2">
    <name type="scientific">Methylorubrum salsuginis</name>
    <dbReference type="NCBI Taxonomy" id="414703"/>
    <lineage>
        <taxon>Bacteria</taxon>
        <taxon>Pseudomonadati</taxon>
        <taxon>Pseudomonadota</taxon>
        <taxon>Alphaproteobacteria</taxon>
        <taxon>Hyphomicrobiales</taxon>
        <taxon>Methylobacteriaceae</taxon>
        <taxon>Methylorubrum</taxon>
    </lineage>
</organism>
<dbReference type="OrthoDB" id="8004735at2"/>
<dbReference type="Proteomes" id="UP000198804">
    <property type="component" value="Unassembled WGS sequence"/>
</dbReference>
<evidence type="ECO:0000313" key="2">
    <source>
        <dbReference type="Proteomes" id="UP000198804"/>
    </source>
</evidence>
<keyword evidence="2" id="KW-1185">Reference proteome</keyword>
<accession>A0A1I3YP28</accession>